<organism evidence="2 3">
    <name type="scientific">Vitis vinifera</name>
    <name type="common">Grape</name>
    <dbReference type="NCBI Taxonomy" id="29760"/>
    <lineage>
        <taxon>Eukaryota</taxon>
        <taxon>Viridiplantae</taxon>
        <taxon>Streptophyta</taxon>
        <taxon>Embryophyta</taxon>
        <taxon>Tracheophyta</taxon>
        <taxon>Spermatophyta</taxon>
        <taxon>Magnoliopsida</taxon>
        <taxon>eudicotyledons</taxon>
        <taxon>Gunneridae</taxon>
        <taxon>Pentapetalae</taxon>
        <taxon>rosids</taxon>
        <taxon>Vitales</taxon>
        <taxon>Vitaceae</taxon>
        <taxon>Viteae</taxon>
        <taxon>Vitis</taxon>
    </lineage>
</organism>
<evidence type="ECO:0000313" key="2">
    <source>
        <dbReference type="EMBL" id="RVW84560.1"/>
    </source>
</evidence>
<protein>
    <submittedName>
        <fullName evidence="2">Uncharacterized protein</fullName>
    </submittedName>
</protein>
<dbReference type="EMBL" id="QGNW01000214">
    <property type="protein sequence ID" value="RVW84560.1"/>
    <property type="molecule type" value="Genomic_DNA"/>
</dbReference>
<dbReference type="AlphaFoldDB" id="A0A438HJB6"/>
<name>A0A438HJB6_VITVI</name>
<evidence type="ECO:0000256" key="1">
    <source>
        <dbReference type="SAM" id="MobiDB-lite"/>
    </source>
</evidence>
<reference evidence="2 3" key="1">
    <citation type="journal article" date="2018" name="PLoS Genet.">
        <title>Population sequencing reveals clonal diversity and ancestral inbreeding in the grapevine cultivar Chardonnay.</title>
        <authorList>
            <person name="Roach M.J."/>
            <person name="Johnson D.L."/>
            <person name="Bohlmann J."/>
            <person name="van Vuuren H.J."/>
            <person name="Jones S.J."/>
            <person name="Pretorius I.S."/>
            <person name="Schmidt S.A."/>
            <person name="Borneman A.R."/>
        </authorList>
    </citation>
    <scope>NUCLEOTIDE SEQUENCE [LARGE SCALE GENOMIC DNA]</scope>
    <source>
        <strain evidence="3">cv. Chardonnay</strain>
        <tissue evidence="2">Leaf</tissue>
    </source>
</reference>
<gene>
    <name evidence="2" type="ORF">CK203_048147</name>
</gene>
<sequence length="343" mass="38358">MPPKGRRSKAPIKGSSSRTLKGARDENLPIIPSIQPPSIPKAPAKTSIDGIPFNAFPTKFCRDQYTKVYRQRSLVLERQLHLEYFLDTPIPNLFVELGWLPLANFTGSACAPIVRMFYSNIIEHDLDESYLQSSLFGIVVKVTPKIIVEVLGIPLVQAPSVSDLEITSDLLDRVSIDLWGEVRGQLGSGVHTGSLSRPAWCLRRRFSLWHFNHTNLQRAGVVFPINSPFLVPVGPIDTSSWNRRQGQIKGALGSKKKVCHSRAKRKFGESDADSDVDSSVLTQLCATFDALDEKISAQSTLLSEQISQLQFYMERDFSLIDGQMLCNMDQLHALEDFVHKHLS</sequence>
<dbReference type="Proteomes" id="UP000288805">
    <property type="component" value="Unassembled WGS sequence"/>
</dbReference>
<comment type="caution">
    <text evidence="2">The sequence shown here is derived from an EMBL/GenBank/DDBJ whole genome shotgun (WGS) entry which is preliminary data.</text>
</comment>
<proteinExistence type="predicted"/>
<evidence type="ECO:0000313" key="3">
    <source>
        <dbReference type="Proteomes" id="UP000288805"/>
    </source>
</evidence>
<accession>A0A438HJB6</accession>
<feature type="region of interest" description="Disordered" evidence="1">
    <location>
        <begin position="1"/>
        <end position="32"/>
    </location>
</feature>
<feature type="compositionally biased region" description="Basic residues" evidence="1">
    <location>
        <begin position="1"/>
        <end position="10"/>
    </location>
</feature>